<evidence type="ECO:0000313" key="3">
    <source>
        <dbReference type="Proteomes" id="UP001500016"/>
    </source>
</evidence>
<dbReference type="Proteomes" id="UP001500016">
    <property type="component" value="Unassembled WGS sequence"/>
</dbReference>
<protein>
    <submittedName>
        <fullName evidence="2">Uncharacterized protein</fullName>
    </submittedName>
</protein>
<comment type="caution">
    <text evidence="2">The sequence shown here is derived from an EMBL/GenBank/DDBJ whole genome shotgun (WGS) entry which is preliminary data.</text>
</comment>
<accession>A0ABN2WIL6</accession>
<keyword evidence="3" id="KW-1185">Reference proteome</keyword>
<evidence type="ECO:0000313" key="2">
    <source>
        <dbReference type="EMBL" id="GAA2093354.1"/>
    </source>
</evidence>
<proteinExistence type="predicted"/>
<gene>
    <name evidence="2" type="ORF">GCM10009801_60470</name>
</gene>
<dbReference type="EMBL" id="BAAAPE010000015">
    <property type="protein sequence ID" value="GAA2093354.1"/>
    <property type="molecule type" value="Genomic_DNA"/>
</dbReference>
<feature type="region of interest" description="Disordered" evidence="1">
    <location>
        <begin position="34"/>
        <end position="61"/>
    </location>
</feature>
<name>A0ABN2WIL6_9ACTN</name>
<sequence>MDDETAPDWDHPLTRLILLLEIADGPDWLREMKPPTRRAARAAGSALQGPRQRPRVQHMEG</sequence>
<reference evidence="2 3" key="1">
    <citation type="journal article" date="2019" name="Int. J. Syst. Evol. Microbiol.">
        <title>The Global Catalogue of Microorganisms (GCM) 10K type strain sequencing project: providing services to taxonomists for standard genome sequencing and annotation.</title>
        <authorList>
            <consortium name="The Broad Institute Genomics Platform"/>
            <consortium name="The Broad Institute Genome Sequencing Center for Infectious Disease"/>
            <person name="Wu L."/>
            <person name="Ma J."/>
        </authorList>
    </citation>
    <scope>NUCLEOTIDE SEQUENCE [LARGE SCALE GENOMIC DNA]</scope>
    <source>
        <strain evidence="2 3">JCM 15478</strain>
    </source>
</reference>
<organism evidence="2 3">
    <name type="scientific">Streptomyces albiaxialis</name>
    <dbReference type="NCBI Taxonomy" id="329523"/>
    <lineage>
        <taxon>Bacteria</taxon>
        <taxon>Bacillati</taxon>
        <taxon>Actinomycetota</taxon>
        <taxon>Actinomycetes</taxon>
        <taxon>Kitasatosporales</taxon>
        <taxon>Streptomycetaceae</taxon>
        <taxon>Streptomyces</taxon>
    </lineage>
</organism>
<feature type="compositionally biased region" description="Basic residues" evidence="1">
    <location>
        <begin position="52"/>
        <end position="61"/>
    </location>
</feature>
<evidence type="ECO:0000256" key="1">
    <source>
        <dbReference type="SAM" id="MobiDB-lite"/>
    </source>
</evidence>